<dbReference type="PANTHER" id="PTHR22617:SF23">
    <property type="entry name" value="CHEMOTAXIS PROTEIN CHEW"/>
    <property type="match status" value="1"/>
</dbReference>
<dbReference type="EMBL" id="CP141259">
    <property type="protein sequence ID" value="WRL46791.1"/>
    <property type="molecule type" value="Genomic_DNA"/>
</dbReference>
<dbReference type="RefSeq" id="WP_407279517.1">
    <property type="nucleotide sequence ID" value="NZ_CP141259.1"/>
</dbReference>
<dbReference type="InterPro" id="IPR039315">
    <property type="entry name" value="CheW"/>
</dbReference>
<dbReference type="SMART" id="SM00260">
    <property type="entry name" value="CheW"/>
    <property type="match status" value="2"/>
</dbReference>
<evidence type="ECO:0000259" key="2">
    <source>
        <dbReference type="PROSITE" id="PS50851"/>
    </source>
</evidence>
<name>A0ABZ1AP36_AROEV</name>
<dbReference type="PROSITE" id="PS50851">
    <property type="entry name" value="CHEW"/>
    <property type="match status" value="2"/>
</dbReference>
<dbReference type="Pfam" id="PF01584">
    <property type="entry name" value="CheW"/>
    <property type="match status" value="2"/>
</dbReference>
<protein>
    <submittedName>
        <fullName evidence="3">Chemotaxis protein CheW</fullName>
    </submittedName>
</protein>
<organism evidence="3 4">
    <name type="scientific">Aromatoleum evansii</name>
    <name type="common">Azoarcus evansii</name>
    <dbReference type="NCBI Taxonomy" id="59406"/>
    <lineage>
        <taxon>Bacteria</taxon>
        <taxon>Pseudomonadati</taxon>
        <taxon>Pseudomonadota</taxon>
        <taxon>Betaproteobacteria</taxon>
        <taxon>Rhodocyclales</taxon>
        <taxon>Rhodocyclaceae</taxon>
        <taxon>Aromatoleum</taxon>
    </lineage>
</organism>
<accession>A0ABZ1AP36</accession>
<dbReference type="Gene3D" id="2.40.50.180">
    <property type="entry name" value="CheA-289, Domain 4"/>
    <property type="match status" value="2"/>
</dbReference>
<dbReference type="Proteomes" id="UP001626593">
    <property type="component" value="Chromosome"/>
</dbReference>
<gene>
    <name evidence="3" type="ORF">U5817_01715</name>
</gene>
<keyword evidence="4" id="KW-1185">Reference proteome</keyword>
<evidence type="ECO:0000313" key="3">
    <source>
        <dbReference type="EMBL" id="WRL46791.1"/>
    </source>
</evidence>
<proteinExistence type="predicted"/>
<sequence length="350" mass="36062">MASLHLLFAHGGVRYAVDAAQVRELVWLPELSAVADASPWVIGAFNLRGHVILVVDPGLCFGMGRSDLQAGDAVVVLDVDGEHFGMLAGAVLDTVTIAPEDIEDVREHHHLFGQLAALLCGVAMSGAELAMVLDARALLAGAAAGTAATALPPLHAPTAEGAAPDPAVETFRARADRMARPPAAPVAAGAAPCALVGLDGGLFGIPAAVVREFVHLRGLRPVPCCPPHILGSMNLRSDLLTVIDLRPVLGLPAQRALAEVVVVRVGELTVGLAVTEVHDVVAADADESFAPAASAHDLPFCRGPMRAAERIFSLIDVEAMLVSRVLHVADEPGGHAPGPGSRASHVGEHA</sequence>
<dbReference type="InterPro" id="IPR002545">
    <property type="entry name" value="CheW-lke_dom"/>
</dbReference>
<reference evidence="3 4" key="1">
    <citation type="submission" date="2023-12" db="EMBL/GenBank/DDBJ databases">
        <title>A. evansii MAY27, complete genome.</title>
        <authorList>
            <person name="Wang Y."/>
        </authorList>
    </citation>
    <scope>NUCLEOTIDE SEQUENCE [LARGE SCALE GENOMIC DNA]</scope>
    <source>
        <strain evidence="3 4">MAY27</strain>
    </source>
</reference>
<dbReference type="SUPFAM" id="SSF50341">
    <property type="entry name" value="CheW-like"/>
    <property type="match status" value="2"/>
</dbReference>
<evidence type="ECO:0000256" key="1">
    <source>
        <dbReference type="SAM" id="MobiDB-lite"/>
    </source>
</evidence>
<dbReference type="Gene3D" id="2.30.30.40">
    <property type="entry name" value="SH3 Domains"/>
    <property type="match status" value="2"/>
</dbReference>
<dbReference type="PANTHER" id="PTHR22617">
    <property type="entry name" value="CHEMOTAXIS SENSOR HISTIDINE KINASE-RELATED"/>
    <property type="match status" value="1"/>
</dbReference>
<dbReference type="InterPro" id="IPR036061">
    <property type="entry name" value="CheW-like_dom_sf"/>
</dbReference>
<evidence type="ECO:0000313" key="4">
    <source>
        <dbReference type="Proteomes" id="UP001626593"/>
    </source>
</evidence>
<feature type="domain" description="CheW-like" evidence="2">
    <location>
        <begin position="2"/>
        <end position="144"/>
    </location>
</feature>
<feature type="region of interest" description="Disordered" evidence="1">
    <location>
        <begin position="331"/>
        <end position="350"/>
    </location>
</feature>
<feature type="domain" description="CheW-like" evidence="2">
    <location>
        <begin position="190"/>
        <end position="326"/>
    </location>
</feature>